<evidence type="ECO:0000259" key="2">
    <source>
        <dbReference type="PROSITE" id="PS51387"/>
    </source>
</evidence>
<dbReference type="Gene3D" id="3.30.43.10">
    <property type="entry name" value="Uridine Diphospho-n-acetylenolpyruvylglucosamine Reductase, domain 2"/>
    <property type="match status" value="1"/>
</dbReference>
<dbReference type="PANTHER" id="PTHR43762:SF1">
    <property type="entry name" value="D-ARABINONO-1,4-LACTONE OXIDASE"/>
    <property type="match status" value="1"/>
</dbReference>
<dbReference type="InterPro" id="IPR016166">
    <property type="entry name" value="FAD-bd_PCMH"/>
</dbReference>
<reference evidence="3 4" key="1">
    <citation type="submission" date="2018-07" db="EMBL/GenBank/DDBJ databases">
        <title>Arthrobacter sp. nov., isolated from raw cow's milk with high bacterial count.</title>
        <authorList>
            <person name="Hahne J."/>
            <person name="Isele D."/>
            <person name="Lipski A."/>
        </authorList>
    </citation>
    <scope>NUCLEOTIDE SEQUENCE [LARGE SCALE GENOMIC DNA]</scope>
    <source>
        <strain evidence="3 4">JZ R-183</strain>
    </source>
</reference>
<dbReference type="InterPro" id="IPR036318">
    <property type="entry name" value="FAD-bd_PCMH-like_sf"/>
</dbReference>
<dbReference type="RefSeq" id="WP_121485935.1">
    <property type="nucleotide sequence ID" value="NZ_QQXL01000008.1"/>
</dbReference>
<dbReference type="PROSITE" id="PS51387">
    <property type="entry name" value="FAD_PCMH"/>
    <property type="match status" value="1"/>
</dbReference>
<evidence type="ECO:0000313" key="4">
    <source>
        <dbReference type="Proteomes" id="UP000273119"/>
    </source>
</evidence>
<dbReference type="InterPro" id="IPR007173">
    <property type="entry name" value="ALO_C"/>
</dbReference>
<comment type="caution">
    <text evidence="3">The sequence shown here is derived from an EMBL/GenBank/DDBJ whole genome shotgun (WGS) entry which is preliminary data.</text>
</comment>
<dbReference type="InterPro" id="IPR016171">
    <property type="entry name" value="Vanillyl_alc_oxidase_C-sub2"/>
</dbReference>
<feature type="domain" description="FAD-binding PCMH-type" evidence="2">
    <location>
        <begin position="34"/>
        <end position="204"/>
    </location>
</feature>
<evidence type="ECO:0000313" key="3">
    <source>
        <dbReference type="EMBL" id="RKW69605.1"/>
    </source>
</evidence>
<keyword evidence="4" id="KW-1185">Reference proteome</keyword>
<dbReference type="PANTHER" id="PTHR43762">
    <property type="entry name" value="L-GULONOLACTONE OXIDASE"/>
    <property type="match status" value="1"/>
</dbReference>
<dbReference type="Gene3D" id="1.10.45.10">
    <property type="entry name" value="Vanillyl-alcohol Oxidase, Chain A, domain 4"/>
    <property type="match status" value="1"/>
</dbReference>
<dbReference type="NCBIfam" id="TIGR01679">
    <property type="entry name" value="bact_FAD_ox"/>
    <property type="match status" value="1"/>
</dbReference>
<organism evidence="3 4">
    <name type="scientific">Galactobacter caseinivorans</name>
    <dbReference type="NCBI Taxonomy" id="2676123"/>
    <lineage>
        <taxon>Bacteria</taxon>
        <taxon>Bacillati</taxon>
        <taxon>Actinomycetota</taxon>
        <taxon>Actinomycetes</taxon>
        <taxon>Micrococcales</taxon>
        <taxon>Micrococcaceae</taxon>
        <taxon>Galactobacter</taxon>
    </lineage>
</organism>
<dbReference type="PIRSF" id="PIRSF000136">
    <property type="entry name" value="LGO_GLO"/>
    <property type="match status" value="1"/>
</dbReference>
<name>A0A496PGK2_9MICC</name>
<dbReference type="GO" id="GO:0016020">
    <property type="term" value="C:membrane"/>
    <property type="evidence" value="ECO:0007669"/>
    <property type="project" value="InterPro"/>
</dbReference>
<sequence>MKTTGFSAQHGQRGAKQPALVDRHGVWRNWGRSAQSRPSGVEQPGTEDQLLALLRAAHREGRRVKVVGGGHSFTDIAATDGTLISLDRLQGLTRVDPVSGLVSLLGGTRVWRISDALEPYGLALANMGDIDRQSIAGALATGTHGTGLGFTGYSGMLRSVRIALADGTVLTASAQHHPELFQAARVGLGAIGVLLEVTLQCVPAFTVSAAEHPEPLEHMIESFVQRSREVDHLEFYWFQHTQLAATKSNMRQEAGVSRRPLTRRQHLLDDELLGNGGLRLLCEAGRAIPRAVPALNRFAATAMGDRQYSDRSDRIFVSPRRTRFREMEYAVPLEDFEEVFREVMAAVNGCGSGITFPVEVRTAGADDTWLGTASGRESAYFALHRFVKEDHVPFFAAVEPILRAAGGRPHWGKIHTMDAPDLARVYPRFEDFRRVRAQVDPGGMFANAYLDRVVGRG</sequence>
<dbReference type="Pfam" id="PF04030">
    <property type="entry name" value="ALO"/>
    <property type="match status" value="1"/>
</dbReference>
<evidence type="ECO:0000256" key="1">
    <source>
        <dbReference type="ARBA" id="ARBA00023002"/>
    </source>
</evidence>
<dbReference type="GO" id="GO:0080049">
    <property type="term" value="F:L-gulono-1,4-lactone dehydrogenase activity"/>
    <property type="evidence" value="ECO:0007669"/>
    <property type="project" value="TreeGrafter"/>
</dbReference>
<dbReference type="InterPro" id="IPR016169">
    <property type="entry name" value="FAD-bd_PCMH_sub2"/>
</dbReference>
<dbReference type="EMBL" id="QQXL01000008">
    <property type="protein sequence ID" value="RKW69605.1"/>
    <property type="molecule type" value="Genomic_DNA"/>
</dbReference>
<keyword evidence="1" id="KW-0560">Oxidoreductase</keyword>
<gene>
    <name evidence="3" type="ORF">DWQ67_12500</name>
</gene>
<dbReference type="InterPro" id="IPR016167">
    <property type="entry name" value="FAD-bd_PCMH_sub1"/>
</dbReference>
<protein>
    <submittedName>
        <fullName evidence="3">FAD-binding protein</fullName>
    </submittedName>
</protein>
<dbReference type="Gene3D" id="3.30.70.2520">
    <property type="match status" value="1"/>
</dbReference>
<proteinExistence type="predicted"/>
<dbReference type="Proteomes" id="UP000273119">
    <property type="component" value="Unassembled WGS sequence"/>
</dbReference>
<dbReference type="GO" id="GO:0003885">
    <property type="term" value="F:D-arabinono-1,4-lactone oxidase activity"/>
    <property type="evidence" value="ECO:0007669"/>
    <property type="project" value="InterPro"/>
</dbReference>
<dbReference type="SUPFAM" id="SSF56176">
    <property type="entry name" value="FAD-binding/transporter-associated domain-like"/>
    <property type="match status" value="1"/>
</dbReference>
<dbReference type="GO" id="GO:0071949">
    <property type="term" value="F:FAD binding"/>
    <property type="evidence" value="ECO:0007669"/>
    <property type="project" value="InterPro"/>
</dbReference>
<accession>A0A496PGK2</accession>
<dbReference type="Gene3D" id="3.30.465.10">
    <property type="match status" value="1"/>
</dbReference>
<dbReference type="InterPro" id="IPR010031">
    <property type="entry name" value="FAD_lactone_oxidase-like"/>
</dbReference>
<dbReference type="Pfam" id="PF01565">
    <property type="entry name" value="FAD_binding_4"/>
    <property type="match status" value="1"/>
</dbReference>
<dbReference type="InterPro" id="IPR006094">
    <property type="entry name" value="Oxid_FAD_bind_N"/>
</dbReference>
<dbReference type="AlphaFoldDB" id="A0A496PGK2"/>